<feature type="transmembrane region" description="Helical" evidence="5">
    <location>
        <begin position="134"/>
        <end position="158"/>
    </location>
</feature>
<dbReference type="PANTHER" id="PTHR37306">
    <property type="entry name" value="COLICIN V PRODUCTION PROTEIN"/>
    <property type="match status" value="1"/>
</dbReference>
<proteinExistence type="predicted"/>
<keyword evidence="3 5" id="KW-1133">Transmembrane helix</keyword>
<dbReference type="EMBL" id="LR130778">
    <property type="protein sequence ID" value="VDN47814.1"/>
    <property type="molecule type" value="Genomic_DNA"/>
</dbReference>
<feature type="transmembrane region" description="Helical" evidence="5">
    <location>
        <begin position="28"/>
        <end position="53"/>
    </location>
</feature>
<name>A0A3P7NX61_9FIRM</name>
<evidence type="ECO:0008006" key="8">
    <source>
        <dbReference type="Google" id="ProtNLM"/>
    </source>
</evidence>
<dbReference type="KEGG" id="cbar:PATL70BA_1923"/>
<evidence type="ECO:0000256" key="3">
    <source>
        <dbReference type="ARBA" id="ARBA00022989"/>
    </source>
</evidence>
<dbReference type="InterPro" id="IPR003825">
    <property type="entry name" value="Colicin-V_CvpA"/>
</dbReference>
<sequence length="234" mass="25587">MNTLDIILIAIILFCAINGMIKGFVKTLFGLTSTIVALVLTLLISPQVSGLIINNTSFDQMIGEKTVELLKIENLMGDQDTELEEVIVSGAINLPGNILRFLEKNNTPEINEKLEANGLGDYISGSIATMAVNAFVFLIVFLIVSLLLNAVVIVLDILTRLPIVKSMNKLGGFAVGLVIGILIVWVTTMSLSFIISIQATETLSELIENSIFTKLFYYNNPIQYFIMNLGNALK</sequence>
<dbReference type="GO" id="GO:0016020">
    <property type="term" value="C:membrane"/>
    <property type="evidence" value="ECO:0007669"/>
    <property type="project" value="UniProtKB-SubCell"/>
</dbReference>
<evidence type="ECO:0000313" key="6">
    <source>
        <dbReference type="EMBL" id="VDN47814.1"/>
    </source>
</evidence>
<dbReference type="Pfam" id="PF02674">
    <property type="entry name" value="Colicin_V"/>
    <property type="match status" value="2"/>
</dbReference>
<evidence type="ECO:0000256" key="4">
    <source>
        <dbReference type="ARBA" id="ARBA00023136"/>
    </source>
</evidence>
<evidence type="ECO:0000256" key="5">
    <source>
        <dbReference type="SAM" id="Phobius"/>
    </source>
</evidence>
<gene>
    <name evidence="6" type="ORF">PATL70BA_1923</name>
</gene>
<dbReference type="Proteomes" id="UP000279029">
    <property type="component" value="Chromosome"/>
</dbReference>
<comment type="subcellular location">
    <subcellularLocation>
        <location evidence="1">Membrane</location>
        <topology evidence="1">Multi-pass membrane protein</topology>
    </subcellularLocation>
</comment>
<evidence type="ECO:0000256" key="2">
    <source>
        <dbReference type="ARBA" id="ARBA00022692"/>
    </source>
</evidence>
<keyword evidence="4 5" id="KW-0472">Membrane</keyword>
<keyword evidence="2 5" id="KW-0812">Transmembrane</keyword>
<evidence type="ECO:0000313" key="7">
    <source>
        <dbReference type="Proteomes" id="UP000279029"/>
    </source>
</evidence>
<reference evidence="6 7" key="1">
    <citation type="submission" date="2018-09" db="EMBL/GenBank/DDBJ databases">
        <authorList>
            <person name="Postec A."/>
        </authorList>
    </citation>
    <scope>NUCLEOTIDE SEQUENCE [LARGE SCALE GENOMIC DNA]</scope>
    <source>
        <strain evidence="6">70B-A</strain>
    </source>
</reference>
<protein>
    <recommendedName>
        <fullName evidence="8">Colicin V production protein</fullName>
    </recommendedName>
</protein>
<dbReference type="GO" id="GO:0009403">
    <property type="term" value="P:toxin biosynthetic process"/>
    <property type="evidence" value="ECO:0007669"/>
    <property type="project" value="InterPro"/>
</dbReference>
<dbReference type="PANTHER" id="PTHR37306:SF1">
    <property type="entry name" value="COLICIN V PRODUCTION PROTEIN"/>
    <property type="match status" value="1"/>
</dbReference>
<dbReference type="OrthoDB" id="2083110at2"/>
<keyword evidence="7" id="KW-1185">Reference proteome</keyword>
<dbReference type="AlphaFoldDB" id="A0A3P7NX61"/>
<dbReference type="RefSeq" id="WP_125137063.1">
    <property type="nucleotide sequence ID" value="NZ_LR130778.1"/>
</dbReference>
<evidence type="ECO:0000256" key="1">
    <source>
        <dbReference type="ARBA" id="ARBA00004141"/>
    </source>
</evidence>
<feature type="transmembrane region" description="Helical" evidence="5">
    <location>
        <begin position="6"/>
        <end position="21"/>
    </location>
</feature>
<organism evidence="6 7">
    <name type="scientific">Petrocella atlantisensis</name>
    <dbReference type="NCBI Taxonomy" id="2173034"/>
    <lineage>
        <taxon>Bacteria</taxon>
        <taxon>Bacillati</taxon>
        <taxon>Bacillota</taxon>
        <taxon>Clostridia</taxon>
        <taxon>Lachnospirales</taxon>
        <taxon>Vallitaleaceae</taxon>
        <taxon>Petrocella</taxon>
    </lineage>
</organism>
<accession>A0A3P7NX61</accession>
<feature type="transmembrane region" description="Helical" evidence="5">
    <location>
        <begin position="170"/>
        <end position="195"/>
    </location>
</feature>